<dbReference type="OrthoDB" id="28956at2157"/>
<dbReference type="GeneID" id="9165579"/>
<name>D5U139_THEAM</name>
<reference key="3">
    <citation type="submission" date="2010-02" db="EMBL/GenBank/DDBJ databases">
        <title>Complete genome sequence of Thermosphaera aggregans type strain (M11TL).</title>
        <authorList>
            <consortium name="US DOE Joint Genome Institute (JGI-PGF)"/>
            <person name="Spring S."/>
            <person name="Lapidus A."/>
            <person name="Munk C."/>
            <person name="Schroeder M."/>
            <person name="Glavina Del Rio T."/>
            <person name="Tice H."/>
            <person name="Copeland A."/>
            <person name="Cheng J.-F."/>
            <person name="Lucas S."/>
            <person name="Chen F."/>
            <person name="Nolan M."/>
            <person name="Bruce D."/>
            <person name="Goodwin L."/>
            <person name="Pitluck S."/>
            <person name="Ivanova N."/>
            <person name="Mavromatis K."/>
            <person name="Ovchinnikova G."/>
            <person name="Pati A."/>
            <person name="Chen A."/>
            <person name="Palaniappan K."/>
            <person name="Land M."/>
            <person name="Hauser L."/>
            <person name="Chang Y.-J."/>
            <person name="Jeffries C.C."/>
            <person name="Brettin T."/>
            <person name="Detter J.C."/>
            <person name="Tapia R."/>
            <person name="Han C."/>
            <person name="Chain P."/>
            <person name="Heimerl T."/>
            <person name="Weik F."/>
            <person name="Goker M."/>
            <person name="Rachel R."/>
            <person name="Bristow J."/>
            <person name="Eisen J.A."/>
            <person name="Markowitz V."/>
            <person name="Hugenholtz P."/>
            <person name="Kyrpides N.C."/>
            <person name="Klenk H.-P."/>
        </authorList>
    </citation>
    <scope>NUCLEOTIDE SEQUENCE</scope>
    <source>
        <strain>DSM 11486</strain>
    </source>
</reference>
<feature type="transmembrane region" description="Helical" evidence="1">
    <location>
        <begin position="232"/>
        <end position="252"/>
    </location>
</feature>
<feature type="transmembrane region" description="Helical" evidence="1">
    <location>
        <begin position="309"/>
        <end position="326"/>
    </location>
</feature>
<keyword evidence="1" id="KW-1133">Transmembrane helix</keyword>
<dbReference type="eggNOG" id="arCOG07752">
    <property type="taxonomic scope" value="Archaea"/>
</dbReference>
<accession>D5U139</accession>
<keyword evidence="1" id="KW-0472">Membrane</keyword>
<organism evidence="2 3">
    <name type="scientific">Thermosphaera aggregans (strain DSM 11486 / M11TL)</name>
    <dbReference type="NCBI Taxonomy" id="633148"/>
    <lineage>
        <taxon>Archaea</taxon>
        <taxon>Thermoproteota</taxon>
        <taxon>Thermoprotei</taxon>
        <taxon>Desulfurococcales</taxon>
        <taxon>Desulfurococcaceae</taxon>
        <taxon>Thermosphaera</taxon>
    </lineage>
</organism>
<evidence type="ECO:0000313" key="2">
    <source>
        <dbReference type="EMBL" id="ADG90839.1"/>
    </source>
</evidence>
<dbReference type="EMBL" id="CP001939">
    <property type="protein sequence ID" value="ADG90839.1"/>
    <property type="molecule type" value="Genomic_DNA"/>
</dbReference>
<evidence type="ECO:0000256" key="1">
    <source>
        <dbReference type="SAM" id="Phobius"/>
    </source>
</evidence>
<dbReference type="HOGENOM" id="CLU_560981_0_0_2"/>
<reference evidence="3" key="2">
    <citation type="journal article" date="2010" name="Stand. Genomic Sci.">
        <title>Complete genome sequence of Thermosphaera aggregans type strain (M11TLT).</title>
        <authorList>
            <person name="Spring S."/>
            <person name="Rachel R."/>
            <person name="Lapidus A."/>
            <person name="Davenport K."/>
            <person name="Tice H."/>
            <person name="Copeland A."/>
            <person name="Cheng J.-F."/>
            <person name="Lucas S."/>
            <person name="Chen F."/>
            <person name="Nolan M."/>
            <person name="Bruce D."/>
            <person name="Goodwin L."/>
            <person name="Pitluck S."/>
            <person name="Ivanova N."/>
            <person name="Mavromatis K."/>
            <person name="Ovchinnikova G."/>
            <person name="Pati A."/>
            <person name="Chen A."/>
            <person name="Palaniappan K."/>
            <person name="Land M."/>
            <person name="Hauser L."/>
            <person name="Chang Y.-J."/>
            <person name="Jeffries C.C."/>
            <person name="Brettin T."/>
            <person name="Detter J.C."/>
            <person name="Tapia R."/>
            <person name="Han C."/>
            <person name="Heimerl T."/>
            <person name="Weikl F."/>
            <person name="Brambilla E."/>
            <person name="Goker M."/>
            <person name="Bristow J."/>
            <person name="Eisen J.A."/>
            <person name="Markowitz V."/>
            <person name="Hugenholtz P."/>
            <person name="Kyrpides N.C."/>
            <person name="Klenk H.-P."/>
        </authorList>
    </citation>
    <scope>NUCLEOTIDE SEQUENCE [LARGE SCALE GENOMIC DNA]</scope>
    <source>
        <strain evidence="3">DSM 11486 / M11TL</strain>
    </source>
</reference>
<feature type="transmembrane region" description="Helical" evidence="1">
    <location>
        <begin position="125"/>
        <end position="141"/>
    </location>
</feature>
<protein>
    <recommendedName>
        <fullName evidence="4">Glycosyltransferase RgtA/B/C/D-like domain-containing protein</fullName>
    </recommendedName>
</protein>
<dbReference type="AlphaFoldDB" id="D5U139"/>
<keyword evidence="1" id="KW-0812">Transmembrane</keyword>
<evidence type="ECO:0000313" key="3">
    <source>
        <dbReference type="Proteomes" id="UP000002376"/>
    </source>
</evidence>
<dbReference type="RefSeq" id="WP_013129432.1">
    <property type="nucleotide sequence ID" value="NC_014160.1"/>
</dbReference>
<evidence type="ECO:0008006" key="4">
    <source>
        <dbReference type="Google" id="ProtNLM"/>
    </source>
</evidence>
<dbReference type="KEGG" id="tag:Tagg_0565"/>
<gene>
    <name evidence="2" type="ordered locus">Tagg_0565</name>
</gene>
<sequence>MFKPCFTVRLYPELKYPSLPVGWDTLEYMSNARDFAYESKLLTRYIWLGGWRNLPPLLTWIPGSLAVLGIDPQLFFKVYPPIMVGLLSMLSAMITHRLTESKVIAITAALLTVFNPYVLGQSQQWHRHVLGLVLLTAYLYFCESKAKHLHRAFILVLGALAYEPVAVLALFLSIAETLLAKGKKKLLFSATLIFTLLVLLWYVRFPQTPVMALTPSGVYVAGNIEYNPATALNYTITCLLLLSPSITIATIWRSINVRTKLTIALLFLAFIAPALCVIAPTDQHRWFTILLSITTPYIVAGLTRINKNILAIATIPIVLLGSAYPFTENGFEHFRIWAKTPLDRASGYPWKLEPALKNLSDVEKIAEIIALQEGVVLVSLGLYPQIHLYMRNPTNIVPLSREPTLIMSIAYIAKNNLSKIITVTSTNMSRDLETFREKPDLYNTTLALQLGEEYKQFYIGIESVRVELLYRGTTSNIYIVEINKTR</sequence>
<feature type="transmembrane region" description="Helical" evidence="1">
    <location>
        <begin position="103"/>
        <end position="119"/>
    </location>
</feature>
<dbReference type="Proteomes" id="UP000002376">
    <property type="component" value="Chromosome"/>
</dbReference>
<proteinExistence type="predicted"/>
<feature type="transmembrane region" description="Helical" evidence="1">
    <location>
        <begin position="286"/>
        <end position="302"/>
    </location>
</feature>
<feature type="transmembrane region" description="Helical" evidence="1">
    <location>
        <begin position="261"/>
        <end position="280"/>
    </location>
</feature>
<keyword evidence="3" id="KW-1185">Reference proteome</keyword>
<feature type="transmembrane region" description="Helical" evidence="1">
    <location>
        <begin position="153"/>
        <end position="174"/>
    </location>
</feature>
<dbReference type="STRING" id="633148.Tagg_0565"/>
<reference evidence="2 3" key="1">
    <citation type="journal article" date="2010" name="Stand. Genomic Sci.">
        <title>Complete genome sequence of Thermosphaera aggregans type strain (M11TL).</title>
        <authorList>
            <person name="Spring S."/>
            <person name="Rachel R."/>
            <person name="Lapidus A."/>
            <person name="Davenport K."/>
            <person name="Tice H."/>
            <person name="Copeland A."/>
            <person name="Cheng J.F."/>
            <person name="Lucas S."/>
            <person name="Chen F."/>
            <person name="Nolan M."/>
            <person name="Bruce D."/>
            <person name="Goodwin L."/>
            <person name="Pitluck S."/>
            <person name="Ivanova N."/>
            <person name="Mavromatis K."/>
            <person name="Ovchinnikova G."/>
            <person name="Pati A."/>
            <person name="Chen A."/>
            <person name="Palaniappan K."/>
            <person name="Land M."/>
            <person name="Hauser L."/>
            <person name="Chang Y.J."/>
            <person name="Jeffries C.C."/>
            <person name="Brettin T."/>
            <person name="Detter J.C."/>
            <person name="Tapia R."/>
            <person name="Han C."/>
            <person name="Heimerl T."/>
            <person name="Weikl F."/>
            <person name="Brambilla E."/>
            <person name="Goker M."/>
            <person name="Bristow J."/>
            <person name="Eisen J.A."/>
            <person name="Markowitz V."/>
            <person name="Hugenholtz P."/>
            <person name="Kyrpides N.C."/>
            <person name="Klenk H.P."/>
        </authorList>
    </citation>
    <scope>NUCLEOTIDE SEQUENCE [LARGE SCALE GENOMIC DNA]</scope>
    <source>
        <strain evidence="3">DSM 11486 / M11TL</strain>
    </source>
</reference>
<feature type="transmembrane region" description="Helical" evidence="1">
    <location>
        <begin position="186"/>
        <end position="203"/>
    </location>
</feature>